<evidence type="ECO:0000256" key="3">
    <source>
        <dbReference type="ARBA" id="ARBA00022840"/>
    </source>
</evidence>
<dbReference type="GO" id="GO:0016887">
    <property type="term" value="F:ATP hydrolysis activity"/>
    <property type="evidence" value="ECO:0007669"/>
    <property type="project" value="InterPro"/>
</dbReference>
<keyword evidence="7" id="KW-1185">Reference proteome</keyword>
<dbReference type="InterPro" id="IPR003959">
    <property type="entry name" value="ATPase_AAA_core"/>
</dbReference>
<dbReference type="Gene3D" id="3.40.50.300">
    <property type="entry name" value="P-loop containing nucleotide triphosphate hydrolases"/>
    <property type="match status" value="1"/>
</dbReference>
<accession>E9SF44</accession>
<name>E9SF44_RUMAL</name>
<gene>
    <name evidence="6" type="ORF">CUS_4883</name>
</gene>
<dbReference type="Proteomes" id="UP000004259">
    <property type="component" value="Unassembled WGS sequence"/>
</dbReference>
<dbReference type="InterPro" id="IPR003593">
    <property type="entry name" value="AAA+_ATPase"/>
</dbReference>
<dbReference type="InterPro" id="IPR050773">
    <property type="entry name" value="CbxX/CfxQ_RuBisCO_ESX"/>
</dbReference>
<protein>
    <submittedName>
        <fullName evidence="6">ATPase, AAA family</fullName>
    </submittedName>
</protein>
<evidence type="ECO:0000256" key="2">
    <source>
        <dbReference type="ARBA" id="ARBA00022741"/>
    </source>
</evidence>
<dbReference type="CDD" id="cd00009">
    <property type="entry name" value="AAA"/>
    <property type="match status" value="1"/>
</dbReference>
<dbReference type="PRINTS" id="PR00819">
    <property type="entry name" value="CBXCFQXSUPER"/>
</dbReference>
<feature type="compositionally biased region" description="Basic and acidic residues" evidence="4">
    <location>
        <begin position="114"/>
        <end position="127"/>
    </location>
</feature>
<feature type="domain" description="AAA+ ATPase" evidence="5">
    <location>
        <begin position="426"/>
        <end position="566"/>
    </location>
</feature>
<dbReference type="OrthoDB" id="9806903at2"/>
<keyword evidence="3" id="KW-0067">ATP-binding</keyword>
<dbReference type="RefSeq" id="WP_002851575.1">
    <property type="nucleotide sequence ID" value="NZ_ADKM02000111.1"/>
</dbReference>
<evidence type="ECO:0000313" key="7">
    <source>
        <dbReference type="Proteomes" id="UP000004259"/>
    </source>
</evidence>
<evidence type="ECO:0000256" key="1">
    <source>
        <dbReference type="ARBA" id="ARBA00010378"/>
    </source>
</evidence>
<dbReference type="InterPro" id="IPR000641">
    <property type="entry name" value="CbxX/CfxQ"/>
</dbReference>
<dbReference type="eggNOG" id="COG0464">
    <property type="taxonomic scope" value="Bacteria"/>
</dbReference>
<dbReference type="GO" id="GO:0005524">
    <property type="term" value="F:ATP binding"/>
    <property type="evidence" value="ECO:0007669"/>
    <property type="project" value="UniProtKB-KW"/>
</dbReference>
<dbReference type="Gene3D" id="1.10.8.60">
    <property type="match status" value="1"/>
</dbReference>
<dbReference type="PANTHER" id="PTHR43392">
    <property type="entry name" value="AAA-TYPE ATPASE FAMILY PROTEIN / ANKYRIN REPEAT FAMILY PROTEIN"/>
    <property type="match status" value="1"/>
</dbReference>
<comment type="caution">
    <text evidence="6">The sequence shown here is derived from an EMBL/GenBank/DDBJ whole genome shotgun (WGS) entry which is preliminary data.</text>
</comment>
<dbReference type="SUPFAM" id="SSF52540">
    <property type="entry name" value="P-loop containing nucleoside triphosphate hydrolases"/>
    <property type="match status" value="1"/>
</dbReference>
<sequence>MVKVHIRFNPSWVLSKRSDEALPVDRVIPVLTEKYSLEVISKGAAEIVGTLKLKAGEDCKSAEKDIMAVLLGFYSDALVNCRVEVFEEEDAEDREADRSVRFSSEYEPNVTRTSNDREEDREDPKDEINSMVGAENFKALIGEIDKLAYGIHSLDSTDTFLERNYLFAVNEGDGYSYMLTLLSMMMDYHRLGYERDRKLPRKREIRMPPPSTSKEAPTPISVLGSIMDKLNDPSDMILSFDISSWVNEVSSEDFHLFIRVLKDYAHSAVVVFRVPYLESKALNRLYLELNRQMFIKAVPITPLGIDQLCSIAERRLADKGFKIREEALSIIGERLAEEHRSGKCYGIKTAEKVIAEAILEKALNYPDDNIIRADEIMNISSFAADRDKSGEELLEELIGIENVREKLYEVISAVEVTSKEKSGEHPCIHMRFVGKPGTGKTTVARILGKILKERGVLREGRFFEHSGRDLVGAYIGQTAPKTAQMCRDAYGSVLFIDEAYSLYVNSSDSKDFGREALTTLIAEMENHRDDMVVIMAGYTDDMEELMKGNSGLRDRMPYKIEFPDYTREQLCSIFLKMASKYYVLGDGLEEAAKDFFDKMTDAYMNEKEFGNARFSRNLYERTLGKAAVRCSISGEKLKELTVEDFSKAIADGEFSEAAKNRKSLGFL</sequence>
<dbReference type="Pfam" id="PF17866">
    <property type="entry name" value="AAA_lid_6"/>
    <property type="match status" value="1"/>
</dbReference>
<proteinExistence type="inferred from homology"/>
<feature type="region of interest" description="Disordered" evidence="4">
    <location>
        <begin position="94"/>
        <end position="127"/>
    </location>
</feature>
<dbReference type="STRING" id="246199.CUS_4883"/>
<dbReference type="EMBL" id="ADKM02000111">
    <property type="protein sequence ID" value="EGC02109.1"/>
    <property type="molecule type" value="Genomic_DNA"/>
</dbReference>
<evidence type="ECO:0000259" key="5">
    <source>
        <dbReference type="SMART" id="SM00382"/>
    </source>
</evidence>
<keyword evidence="2" id="KW-0547">Nucleotide-binding</keyword>
<dbReference type="Pfam" id="PF00004">
    <property type="entry name" value="AAA"/>
    <property type="match status" value="1"/>
</dbReference>
<dbReference type="InterPro" id="IPR027417">
    <property type="entry name" value="P-loop_NTPase"/>
</dbReference>
<dbReference type="FunFam" id="3.40.50.300:FF:000216">
    <property type="entry name" value="Type VII secretion ATPase EccA"/>
    <property type="match status" value="1"/>
</dbReference>
<reference evidence="6 7" key="1">
    <citation type="submission" date="2011-02" db="EMBL/GenBank/DDBJ databases">
        <authorList>
            <person name="Nelson K.E."/>
            <person name="Sutton G."/>
            <person name="Torralba M."/>
            <person name="Durkin S."/>
            <person name="Harkins D."/>
            <person name="Montgomery R."/>
            <person name="Ziemer C."/>
            <person name="Klaassens E."/>
            <person name="Ocuiv P."/>
            <person name="Morrison M."/>
        </authorList>
    </citation>
    <scope>NUCLEOTIDE SEQUENCE [LARGE SCALE GENOMIC DNA]</scope>
    <source>
        <strain evidence="6 7">8</strain>
    </source>
</reference>
<dbReference type="AlphaFoldDB" id="E9SF44"/>
<evidence type="ECO:0000313" key="6">
    <source>
        <dbReference type="EMBL" id="EGC02109.1"/>
    </source>
</evidence>
<dbReference type="SMART" id="SM00382">
    <property type="entry name" value="AAA"/>
    <property type="match status" value="1"/>
</dbReference>
<dbReference type="InterPro" id="IPR041627">
    <property type="entry name" value="AAA_lid_6"/>
</dbReference>
<dbReference type="PANTHER" id="PTHR43392:SF2">
    <property type="entry name" value="AAA-TYPE ATPASE FAMILY PROTEIN _ ANKYRIN REPEAT FAMILY PROTEIN"/>
    <property type="match status" value="1"/>
</dbReference>
<organism evidence="6 7">
    <name type="scientific">Ruminococcus albus 8</name>
    <dbReference type="NCBI Taxonomy" id="246199"/>
    <lineage>
        <taxon>Bacteria</taxon>
        <taxon>Bacillati</taxon>
        <taxon>Bacillota</taxon>
        <taxon>Clostridia</taxon>
        <taxon>Eubacteriales</taxon>
        <taxon>Oscillospiraceae</taxon>
        <taxon>Ruminococcus</taxon>
    </lineage>
</organism>
<comment type="similarity">
    <text evidence="1">Belongs to the CbxX/CfxQ family.</text>
</comment>
<evidence type="ECO:0000256" key="4">
    <source>
        <dbReference type="SAM" id="MobiDB-lite"/>
    </source>
</evidence>